<dbReference type="GO" id="GO:1990782">
    <property type="term" value="F:protein tyrosine kinase binding"/>
    <property type="evidence" value="ECO:0007669"/>
    <property type="project" value="TreeGrafter"/>
</dbReference>
<accession>L5M3R9</accession>
<gene>
    <name evidence="7" type="ORF">MDA_GLEAN10000810</name>
</gene>
<evidence type="ECO:0000259" key="6">
    <source>
        <dbReference type="Pfam" id="PF07686"/>
    </source>
</evidence>
<dbReference type="InterPro" id="IPR036179">
    <property type="entry name" value="Ig-like_dom_sf"/>
</dbReference>
<comment type="similarity">
    <text evidence="4">Belongs to the immunoglobulin superfamily. CEA family.</text>
</comment>
<dbReference type="GO" id="GO:0002682">
    <property type="term" value="P:regulation of immune system process"/>
    <property type="evidence" value="ECO:0007669"/>
    <property type="project" value="TreeGrafter"/>
</dbReference>
<dbReference type="GO" id="GO:0009986">
    <property type="term" value="C:cell surface"/>
    <property type="evidence" value="ECO:0007669"/>
    <property type="project" value="TreeGrafter"/>
</dbReference>
<proteinExistence type="inferred from homology"/>
<evidence type="ECO:0000256" key="5">
    <source>
        <dbReference type="SAM" id="Phobius"/>
    </source>
</evidence>
<keyword evidence="1" id="KW-0732">Signal</keyword>
<dbReference type="Gene3D" id="2.60.40.10">
    <property type="entry name" value="Immunoglobulins"/>
    <property type="match status" value="1"/>
</dbReference>
<keyword evidence="8" id="KW-1185">Reference proteome</keyword>
<evidence type="ECO:0000313" key="8">
    <source>
        <dbReference type="Proteomes" id="UP000010556"/>
    </source>
</evidence>
<dbReference type="InterPro" id="IPR013106">
    <property type="entry name" value="Ig_V-set"/>
</dbReference>
<dbReference type="AlphaFoldDB" id="L5M3R9"/>
<evidence type="ECO:0000313" key="7">
    <source>
        <dbReference type="EMBL" id="ELK32996.1"/>
    </source>
</evidence>
<dbReference type="GO" id="GO:0007165">
    <property type="term" value="P:signal transduction"/>
    <property type="evidence" value="ECO:0007669"/>
    <property type="project" value="TreeGrafter"/>
</dbReference>
<name>L5M3R9_MYODS</name>
<dbReference type="Pfam" id="PF07686">
    <property type="entry name" value="V-set"/>
    <property type="match status" value="1"/>
</dbReference>
<feature type="transmembrane region" description="Helical" evidence="5">
    <location>
        <begin position="12"/>
        <end position="29"/>
    </location>
</feature>
<sequence>MDFPAASPHRGCFPWLGLLLATFLLTLWIPPTTAQFGIVWTLALEGQDAILRLRNTPPDAIGFIWYKGVEMNYQNFIASLAGYYTVYLTGSEYNGRAEINLDGSLIIRKVTAYDRGTYMVVAVLPNSRKEIAFGPLNVYRE</sequence>
<reference evidence="8" key="1">
    <citation type="journal article" date="2013" name="Science">
        <title>Comparative analysis of bat genomes provides insight into the evolution of flight and immunity.</title>
        <authorList>
            <person name="Zhang G."/>
            <person name="Cowled C."/>
            <person name="Shi Z."/>
            <person name="Huang Z."/>
            <person name="Bishop-Lilly K.A."/>
            <person name="Fang X."/>
            <person name="Wynne J.W."/>
            <person name="Xiong Z."/>
            <person name="Baker M.L."/>
            <person name="Zhao W."/>
            <person name="Tachedjian M."/>
            <person name="Zhu Y."/>
            <person name="Zhou P."/>
            <person name="Jiang X."/>
            <person name="Ng J."/>
            <person name="Yang L."/>
            <person name="Wu L."/>
            <person name="Xiao J."/>
            <person name="Feng Y."/>
            <person name="Chen Y."/>
            <person name="Sun X."/>
            <person name="Zhang Y."/>
            <person name="Marsh G.A."/>
            <person name="Crameri G."/>
            <person name="Broder C.C."/>
            <person name="Frey K.G."/>
            <person name="Wang L.F."/>
            <person name="Wang J."/>
        </authorList>
    </citation>
    <scope>NUCLEOTIDE SEQUENCE [LARGE SCALE GENOMIC DNA]</scope>
</reference>
<keyword evidence="3" id="KW-0393">Immunoglobulin domain</keyword>
<evidence type="ECO:0000256" key="2">
    <source>
        <dbReference type="ARBA" id="ARBA00023180"/>
    </source>
</evidence>
<dbReference type="InterPro" id="IPR013783">
    <property type="entry name" value="Ig-like_fold"/>
</dbReference>
<protein>
    <submittedName>
        <fullName evidence="7">Carcinoembryonic antigen-related cell adhesion molecule 3</fullName>
    </submittedName>
</protein>
<dbReference type="InterPro" id="IPR050831">
    <property type="entry name" value="CEA_cell_adhesion"/>
</dbReference>
<evidence type="ECO:0000256" key="1">
    <source>
        <dbReference type="ARBA" id="ARBA00022729"/>
    </source>
</evidence>
<evidence type="ECO:0000256" key="4">
    <source>
        <dbReference type="ARBA" id="ARBA00038222"/>
    </source>
</evidence>
<keyword evidence="5" id="KW-0472">Membrane</keyword>
<dbReference type="EMBL" id="KB104800">
    <property type="protein sequence ID" value="ELK32996.1"/>
    <property type="molecule type" value="Genomic_DNA"/>
</dbReference>
<dbReference type="PANTHER" id="PTHR44427:SF1">
    <property type="entry name" value="CARCINOEMBRYONIC ANTIGEN-RELATED CELL ADHESION MOLECULE 1"/>
    <property type="match status" value="1"/>
</dbReference>
<dbReference type="GO" id="GO:0005886">
    <property type="term" value="C:plasma membrane"/>
    <property type="evidence" value="ECO:0007669"/>
    <property type="project" value="TreeGrafter"/>
</dbReference>
<feature type="domain" description="Immunoglobulin V-set" evidence="6">
    <location>
        <begin position="41"/>
        <end position="130"/>
    </location>
</feature>
<dbReference type="PANTHER" id="PTHR44427">
    <property type="entry name" value="CARCINOEMBRYONIC ANTIGEN-RELATED CELL ADHESION MOLECULE 19"/>
    <property type="match status" value="1"/>
</dbReference>
<organism evidence="7 8">
    <name type="scientific">Myotis davidii</name>
    <name type="common">David's myotis</name>
    <dbReference type="NCBI Taxonomy" id="225400"/>
    <lineage>
        <taxon>Eukaryota</taxon>
        <taxon>Metazoa</taxon>
        <taxon>Chordata</taxon>
        <taxon>Craniata</taxon>
        <taxon>Vertebrata</taxon>
        <taxon>Euteleostomi</taxon>
        <taxon>Mammalia</taxon>
        <taxon>Eutheria</taxon>
        <taxon>Laurasiatheria</taxon>
        <taxon>Chiroptera</taxon>
        <taxon>Yangochiroptera</taxon>
        <taxon>Vespertilionidae</taxon>
        <taxon>Myotis</taxon>
    </lineage>
</organism>
<evidence type="ECO:0000256" key="3">
    <source>
        <dbReference type="ARBA" id="ARBA00023319"/>
    </source>
</evidence>
<keyword evidence="5" id="KW-0812">Transmembrane</keyword>
<keyword evidence="2" id="KW-0325">Glycoprotein</keyword>
<dbReference type="SUPFAM" id="SSF48726">
    <property type="entry name" value="Immunoglobulin"/>
    <property type="match status" value="1"/>
</dbReference>
<keyword evidence="5" id="KW-1133">Transmembrane helix</keyword>
<dbReference type="Proteomes" id="UP000010556">
    <property type="component" value="Unassembled WGS sequence"/>
</dbReference>